<dbReference type="GO" id="GO:0071013">
    <property type="term" value="C:catalytic step 2 spliceosome"/>
    <property type="evidence" value="ECO:0007669"/>
    <property type="project" value="TreeGrafter"/>
</dbReference>
<sequence>MSGATDLKAPVMLLTGHTGELFALSFSPNGKHLASSGLDREIFLFNVFGDCENIAVLKGHKNAVIEVHWSHDNDFIFSCSADETLGLWDVEYRKRIKKFVGHCGIVNGCYGCGERCIVSASDDGCVKLWDIRTKKQINSLQHDFQILSVCADSLGEFIYCGSLDNIIRVYDSRTFKQIMQLQGHKDCITSVHLNNNGTKLASNSMDQTIIIWDVQPFCQNNTRIESTLTGPTHDFEHNLIKTRWGKGSLLASGSADSNVYVFDTLESKMLYKLGGHSGSVNDVALHPHQPILASCSSDKTIYLGELI</sequence>
<reference evidence="6 7" key="1">
    <citation type="journal article" date="2012" name="Nucleic Acids Res.">
        <title>Sequencing of the smallest Apicomplexan genome from the human pathogen Babesia microti.</title>
        <authorList>
            <person name="Cornillot E."/>
            <person name="Hadj-Kaddour K."/>
            <person name="Dassouli A."/>
            <person name="Noel B."/>
            <person name="Ranwez V."/>
            <person name="Vacherie B."/>
            <person name="Augagneur Y."/>
            <person name="Bres V."/>
            <person name="Duclos A."/>
            <person name="Randazzo S."/>
            <person name="Carcy B."/>
            <person name="Debierre-Grockiego F."/>
            <person name="Delbecq S."/>
            <person name="Moubri-Menage K."/>
            <person name="Shams-Eldin H."/>
            <person name="Usmani-Brown S."/>
            <person name="Bringaud F."/>
            <person name="Wincker P."/>
            <person name="Vivares C.P."/>
            <person name="Schwarz R.T."/>
            <person name="Schetters T.P."/>
            <person name="Krause P.J."/>
            <person name="Gorenflot A."/>
            <person name="Berry V."/>
            <person name="Barbe V."/>
            <person name="Ben Mamoun C."/>
        </authorList>
    </citation>
    <scope>NUCLEOTIDE SEQUENCE [LARGE SCALE GENOMIC DNA]</scope>
    <source>
        <strain evidence="6 7">RI</strain>
    </source>
</reference>
<dbReference type="GO" id="GO:0003723">
    <property type="term" value="F:RNA binding"/>
    <property type="evidence" value="ECO:0007669"/>
    <property type="project" value="TreeGrafter"/>
</dbReference>
<dbReference type="Pfam" id="PF00400">
    <property type="entry name" value="WD40"/>
    <property type="match status" value="6"/>
</dbReference>
<feature type="repeat" description="WD" evidence="5">
    <location>
        <begin position="117"/>
        <end position="139"/>
    </location>
</feature>
<dbReference type="PANTHER" id="PTHR44006">
    <property type="entry name" value="U5 SMALL NUCLEAR RIBONUCLEOPROTEIN 40 KDA PROTEIN"/>
    <property type="match status" value="1"/>
</dbReference>
<dbReference type="InterPro" id="IPR001680">
    <property type="entry name" value="WD40_rpt"/>
</dbReference>
<evidence type="ECO:0000256" key="4">
    <source>
        <dbReference type="ARBA" id="ARBA00023187"/>
    </source>
</evidence>
<dbReference type="Gene3D" id="2.130.10.10">
    <property type="entry name" value="YVTN repeat-like/Quinoprotein amine dehydrogenase"/>
    <property type="match status" value="1"/>
</dbReference>
<keyword evidence="2" id="KW-0507">mRNA processing</keyword>
<evidence type="ECO:0000313" key="7">
    <source>
        <dbReference type="Proteomes" id="UP000002899"/>
    </source>
</evidence>
<dbReference type="OrthoDB" id="1068471at2759"/>
<dbReference type="PROSITE" id="PS00678">
    <property type="entry name" value="WD_REPEATS_1"/>
    <property type="match status" value="2"/>
</dbReference>
<reference evidence="6 7" key="2">
    <citation type="journal article" date="2013" name="PLoS ONE">
        <title>Whole genome mapping and re-organization of the nuclear and mitochondrial genomes of Babesia microti isolates.</title>
        <authorList>
            <person name="Cornillot E."/>
            <person name="Dassouli A."/>
            <person name="Garg A."/>
            <person name="Pachikara N."/>
            <person name="Randazzo S."/>
            <person name="Depoix D."/>
            <person name="Carcy B."/>
            <person name="Delbecq S."/>
            <person name="Frutos R."/>
            <person name="Silva J.C."/>
            <person name="Sutton R."/>
            <person name="Krause P.J."/>
            <person name="Mamoun C.B."/>
        </authorList>
    </citation>
    <scope>NUCLEOTIDE SEQUENCE [LARGE SCALE GENOMIC DNA]</scope>
    <source>
        <strain evidence="6 7">RI</strain>
    </source>
</reference>
<dbReference type="EMBL" id="FO082871">
    <property type="protein sequence ID" value="SIO73171.1"/>
    <property type="molecule type" value="Genomic_DNA"/>
</dbReference>
<dbReference type="InterPro" id="IPR036322">
    <property type="entry name" value="WD40_repeat_dom_sf"/>
</dbReference>
<dbReference type="InterPro" id="IPR052234">
    <property type="entry name" value="U5_snRNP_Component"/>
</dbReference>
<dbReference type="GO" id="GO:0008380">
    <property type="term" value="P:RNA splicing"/>
    <property type="evidence" value="ECO:0007669"/>
    <property type="project" value="UniProtKB-KW"/>
</dbReference>
<dbReference type="GO" id="GO:0006397">
    <property type="term" value="P:mRNA processing"/>
    <property type="evidence" value="ECO:0007669"/>
    <property type="project" value="UniProtKB-KW"/>
</dbReference>
<organism evidence="6 7">
    <name type="scientific">Babesia microti (strain RI)</name>
    <dbReference type="NCBI Taxonomy" id="1133968"/>
    <lineage>
        <taxon>Eukaryota</taxon>
        <taxon>Sar</taxon>
        <taxon>Alveolata</taxon>
        <taxon>Apicomplexa</taxon>
        <taxon>Aconoidasida</taxon>
        <taxon>Piroplasmida</taxon>
        <taxon>Babesiidae</taxon>
        <taxon>Babesia</taxon>
    </lineage>
</organism>
<feature type="repeat" description="WD" evidence="5">
    <location>
        <begin position="57"/>
        <end position="98"/>
    </location>
</feature>
<dbReference type="InterPro" id="IPR019775">
    <property type="entry name" value="WD40_repeat_CS"/>
</dbReference>
<gene>
    <name evidence="6" type="ORF">BMR1_01G00470</name>
</gene>
<dbReference type="PRINTS" id="PR00320">
    <property type="entry name" value="GPROTEINBRPT"/>
</dbReference>
<dbReference type="RefSeq" id="XP_021337281.1">
    <property type="nucleotide sequence ID" value="XM_021483118.1"/>
</dbReference>
<evidence type="ECO:0000256" key="5">
    <source>
        <dbReference type="PROSITE-ProRule" id="PRU00221"/>
    </source>
</evidence>
<dbReference type="SMART" id="SM00320">
    <property type="entry name" value="WD40"/>
    <property type="match status" value="7"/>
</dbReference>
<feature type="repeat" description="WD" evidence="5">
    <location>
        <begin position="181"/>
        <end position="215"/>
    </location>
</feature>
<dbReference type="KEGG" id="bmic:BMR1_01G00470"/>
<keyword evidence="7" id="KW-1185">Reference proteome</keyword>
<dbReference type="PROSITE" id="PS50294">
    <property type="entry name" value="WD_REPEATS_REGION"/>
    <property type="match status" value="4"/>
</dbReference>
<evidence type="ECO:0000256" key="1">
    <source>
        <dbReference type="ARBA" id="ARBA00022574"/>
    </source>
</evidence>
<feature type="repeat" description="WD" evidence="5">
    <location>
        <begin position="14"/>
        <end position="47"/>
    </location>
</feature>
<dbReference type="SUPFAM" id="SSF50978">
    <property type="entry name" value="WD40 repeat-like"/>
    <property type="match status" value="1"/>
</dbReference>
<feature type="repeat" description="WD" evidence="5">
    <location>
        <begin position="273"/>
        <end position="307"/>
    </location>
</feature>
<dbReference type="PANTHER" id="PTHR44006:SF1">
    <property type="entry name" value="U5 SMALL NUCLEAR RIBONUCLEOPROTEIN 40 KDA PROTEIN"/>
    <property type="match status" value="1"/>
</dbReference>
<keyword evidence="1 5" id="KW-0853">WD repeat</keyword>
<keyword evidence="4" id="KW-0508">mRNA splicing</keyword>
<accession>A0A1N6LWC2</accession>
<evidence type="ECO:0000256" key="3">
    <source>
        <dbReference type="ARBA" id="ARBA00022737"/>
    </source>
</evidence>
<evidence type="ECO:0000256" key="2">
    <source>
        <dbReference type="ARBA" id="ARBA00022664"/>
    </source>
</evidence>
<dbReference type="Proteomes" id="UP000002899">
    <property type="component" value="Chromosome I"/>
</dbReference>
<evidence type="ECO:0000313" key="6">
    <source>
        <dbReference type="EMBL" id="SIO73171.1"/>
    </source>
</evidence>
<dbReference type="GeneID" id="24423175"/>
<dbReference type="InterPro" id="IPR015943">
    <property type="entry name" value="WD40/YVTN_repeat-like_dom_sf"/>
</dbReference>
<proteinExistence type="predicted"/>
<dbReference type="VEuPathDB" id="PiroplasmaDB:BMR1_01G00470"/>
<dbReference type="AlphaFoldDB" id="A0A1N6LWC2"/>
<dbReference type="CDD" id="cd00200">
    <property type="entry name" value="WD40"/>
    <property type="match status" value="1"/>
</dbReference>
<keyword evidence="3" id="KW-0677">Repeat</keyword>
<dbReference type="PROSITE" id="PS50082">
    <property type="entry name" value="WD_REPEATS_2"/>
    <property type="match status" value="5"/>
</dbReference>
<protein>
    <submittedName>
        <fullName evidence="6">Prp8 binding protein</fullName>
    </submittedName>
</protein>
<dbReference type="InterPro" id="IPR020472">
    <property type="entry name" value="WD40_PAC1"/>
</dbReference>
<name>A0A1N6LWC2_BABMR</name>
<reference evidence="6 7" key="3">
    <citation type="journal article" date="2016" name="Sci. Rep.">
        <title>Genome-wide diversity and gene expression profiling of Babesia microti isolates identify polymorphic genes that mediate host-pathogen interactions.</title>
        <authorList>
            <person name="Silva J.C."/>
            <person name="Cornillot E."/>
            <person name="McCracken C."/>
            <person name="Usmani-Brown S."/>
            <person name="Dwivedi A."/>
            <person name="Ifeonu O.O."/>
            <person name="Crabtree J."/>
            <person name="Gotia H.T."/>
            <person name="Virji A.Z."/>
            <person name="Reynes C."/>
            <person name="Colinge J."/>
            <person name="Kumar V."/>
            <person name="Lawres L."/>
            <person name="Pazzi J.E."/>
            <person name="Pablo J.V."/>
            <person name="Hung C."/>
            <person name="Brancato J."/>
            <person name="Kumari P."/>
            <person name="Orvis J."/>
            <person name="Tretina K."/>
            <person name="Chibucos M."/>
            <person name="Ott S."/>
            <person name="Sadzewicz L."/>
            <person name="Sengamalay N."/>
            <person name="Shetty A.C."/>
            <person name="Su Q."/>
            <person name="Tallon L."/>
            <person name="Fraser C.M."/>
            <person name="Frutos R."/>
            <person name="Molina D.M."/>
            <person name="Krause P.J."/>
            <person name="Ben Mamoun C."/>
        </authorList>
    </citation>
    <scope>NUCLEOTIDE SEQUENCE [LARGE SCALE GENOMIC DNA]</scope>
    <source>
        <strain evidence="6 7">RI</strain>
    </source>
</reference>